<dbReference type="AlphaFoldDB" id="A0A6M3X562"/>
<name>A0A6M3X562_9ZZZZ</name>
<evidence type="ECO:0000313" key="2">
    <source>
        <dbReference type="EMBL" id="QJH92871.1"/>
    </source>
</evidence>
<keyword evidence="1" id="KW-1133">Transmembrane helix</keyword>
<reference evidence="2" key="1">
    <citation type="submission" date="2020-03" db="EMBL/GenBank/DDBJ databases">
        <title>The deep terrestrial virosphere.</title>
        <authorList>
            <person name="Holmfeldt K."/>
            <person name="Nilsson E."/>
            <person name="Simone D."/>
            <person name="Lopez-Fernandez M."/>
            <person name="Wu X."/>
            <person name="de Brujin I."/>
            <person name="Lundin D."/>
            <person name="Andersson A."/>
            <person name="Bertilsson S."/>
            <person name="Dopson M."/>
        </authorList>
    </citation>
    <scope>NUCLEOTIDE SEQUENCE</scope>
    <source>
        <strain evidence="2">MM171A02296</strain>
    </source>
</reference>
<evidence type="ECO:0000256" key="1">
    <source>
        <dbReference type="SAM" id="Phobius"/>
    </source>
</evidence>
<protein>
    <submittedName>
        <fullName evidence="2">Uncharacterized protein</fullName>
    </submittedName>
</protein>
<keyword evidence="1" id="KW-0812">Transmembrane</keyword>
<accession>A0A6M3X562</accession>
<dbReference type="EMBL" id="MT143927">
    <property type="protein sequence ID" value="QJH92871.1"/>
    <property type="molecule type" value="Genomic_DNA"/>
</dbReference>
<keyword evidence="1" id="KW-0472">Membrane</keyword>
<proteinExistence type="predicted"/>
<organism evidence="2">
    <name type="scientific">viral metagenome</name>
    <dbReference type="NCBI Taxonomy" id="1070528"/>
    <lineage>
        <taxon>unclassified sequences</taxon>
        <taxon>metagenomes</taxon>
        <taxon>organismal metagenomes</taxon>
    </lineage>
</organism>
<sequence>MGHDLNLSANGKLILAATGIACITILECVALYTGVDGQILSVVVGTIGTIVGYAFGVTKAVTK</sequence>
<feature type="transmembrane region" description="Helical" evidence="1">
    <location>
        <begin position="39"/>
        <end position="58"/>
    </location>
</feature>
<feature type="transmembrane region" description="Helical" evidence="1">
    <location>
        <begin position="12"/>
        <end position="33"/>
    </location>
</feature>
<gene>
    <name evidence="2" type="ORF">MM171A02296_0004</name>
</gene>